<dbReference type="Proteomes" id="UP000325779">
    <property type="component" value="Unassembled WGS sequence"/>
</dbReference>
<gene>
    <name evidence="1" type="ORF">PS732_02466</name>
</gene>
<protein>
    <submittedName>
        <fullName evidence="1">Uncharacterized protein</fullName>
    </submittedName>
</protein>
<dbReference type="EMBL" id="CABVIJ010000009">
    <property type="protein sequence ID" value="VVO93187.1"/>
    <property type="molecule type" value="Genomic_DNA"/>
</dbReference>
<reference evidence="1 2" key="1">
    <citation type="submission" date="2019-09" db="EMBL/GenBank/DDBJ databases">
        <authorList>
            <person name="Chandra G."/>
            <person name="Truman W A."/>
        </authorList>
    </citation>
    <scope>NUCLEOTIDE SEQUENCE [LARGE SCALE GENOMIC DNA]</scope>
    <source>
        <strain evidence="1">PS732</strain>
    </source>
</reference>
<dbReference type="RefSeq" id="WP_150596920.1">
    <property type="nucleotide sequence ID" value="NZ_CABVIJ010000009.1"/>
</dbReference>
<organism evidence="1 2">
    <name type="scientific">Pseudomonas fluorescens</name>
    <dbReference type="NCBI Taxonomy" id="294"/>
    <lineage>
        <taxon>Bacteria</taxon>
        <taxon>Pseudomonadati</taxon>
        <taxon>Pseudomonadota</taxon>
        <taxon>Gammaproteobacteria</taxon>
        <taxon>Pseudomonadales</taxon>
        <taxon>Pseudomonadaceae</taxon>
        <taxon>Pseudomonas</taxon>
    </lineage>
</organism>
<sequence length="103" mass="11613">MTNNFKPGDLAMIVDSRARHANVGRVVSLIESLGSPSVYFWEGVEYRNTTLSQVWVIEVHGEPLEARRKVHVMRGPICEYKLMPLAGDPFIEQQKAKEAELCA</sequence>
<dbReference type="AlphaFoldDB" id="A0ABD7VFX4"/>
<name>A0ABD7VFX4_PSEFL</name>
<comment type="caution">
    <text evidence="1">The sequence shown here is derived from an EMBL/GenBank/DDBJ whole genome shotgun (WGS) entry which is preliminary data.</text>
</comment>
<accession>A0ABD7VFX4</accession>
<evidence type="ECO:0000313" key="2">
    <source>
        <dbReference type="Proteomes" id="UP000325779"/>
    </source>
</evidence>
<proteinExistence type="predicted"/>
<evidence type="ECO:0000313" key="1">
    <source>
        <dbReference type="EMBL" id="VVO93187.1"/>
    </source>
</evidence>